<accession>A0A2A9DNK4</accession>
<dbReference type="GO" id="GO:0003676">
    <property type="term" value="F:nucleic acid binding"/>
    <property type="evidence" value="ECO:0007669"/>
    <property type="project" value="InterPro"/>
</dbReference>
<evidence type="ECO:0000259" key="1">
    <source>
        <dbReference type="Pfam" id="PF01844"/>
    </source>
</evidence>
<dbReference type="GO" id="GO:0004519">
    <property type="term" value="F:endonuclease activity"/>
    <property type="evidence" value="ECO:0007669"/>
    <property type="project" value="UniProtKB-KW"/>
</dbReference>
<proteinExistence type="predicted"/>
<evidence type="ECO:0000313" key="2">
    <source>
        <dbReference type="EMBL" id="PFG27971.1"/>
    </source>
</evidence>
<keyword evidence="2" id="KW-0540">Nuclease</keyword>
<dbReference type="RefSeq" id="WP_143341397.1">
    <property type="nucleotide sequence ID" value="NZ_PDJF01000001.1"/>
</dbReference>
<dbReference type="AlphaFoldDB" id="A0A2A9DNK4"/>
<dbReference type="STRING" id="1724.GCA_001044175_02293"/>
<reference evidence="2 3" key="1">
    <citation type="submission" date="2017-10" db="EMBL/GenBank/DDBJ databases">
        <title>Sequencing the genomes of 1000 actinobacteria strains.</title>
        <authorList>
            <person name="Klenk H.-P."/>
        </authorList>
    </citation>
    <scope>NUCLEOTIDE SEQUENCE [LARGE SCALE GENOMIC DNA]</scope>
    <source>
        <strain evidence="2 3">DSM 20688</strain>
    </source>
</reference>
<dbReference type="GO" id="GO:0008270">
    <property type="term" value="F:zinc ion binding"/>
    <property type="evidence" value="ECO:0007669"/>
    <property type="project" value="InterPro"/>
</dbReference>
<dbReference type="CDD" id="cd00085">
    <property type="entry name" value="HNHc"/>
    <property type="match status" value="1"/>
</dbReference>
<keyword evidence="2" id="KW-0255">Endonuclease</keyword>
<gene>
    <name evidence="2" type="ORF">ATK06_1053</name>
</gene>
<keyword evidence="3" id="KW-1185">Reference proteome</keyword>
<name>A0A2A9DNK4_9CORY</name>
<evidence type="ECO:0000313" key="3">
    <source>
        <dbReference type="Proteomes" id="UP000221653"/>
    </source>
</evidence>
<dbReference type="InterPro" id="IPR002711">
    <property type="entry name" value="HNH"/>
</dbReference>
<feature type="domain" description="HNH" evidence="1">
    <location>
        <begin position="307"/>
        <end position="346"/>
    </location>
</feature>
<dbReference type="Gene3D" id="1.10.30.50">
    <property type="match status" value="1"/>
</dbReference>
<organism evidence="2 3">
    <name type="scientific">Corynebacterium renale</name>
    <dbReference type="NCBI Taxonomy" id="1724"/>
    <lineage>
        <taxon>Bacteria</taxon>
        <taxon>Bacillati</taxon>
        <taxon>Actinomycetota</taxon>
        <taxon>Actinomycetes</taxon>
        <taxon>Mycobacteriales</taxon>
        <taxon>Corynebacteriaceae</taxon>
        <taxon>Corynebacterium</taxon>
    </lineage>
</organism>
<keyword evidence="2" id="KW-0378">Hydrolase</keyword>
<dbReference type="OrthoDB" id="4413566at2"/>
<dbReference type="Pfam" id="PF01844">
    <property type="entry name" value="HNH"/>
    <property type="match status" value="1"/>
</dbReference>
<dbReference type="InterPro" id="IPR003615">
    <property type="entry name" value="HNH_nuc"/>
</dbReference>
<dbReference type="Proteomes" id="UP000221653">
    <property type="component" value="Unassembled WGS sequence"/>
</dbReference>
<dbReference type="EMBL" id="PDJF01000001">
    <property type="protein sequence ID" value="PFG27971.1"/>
    <property type="molecule type" value="Genomic_DNA"/>
</dbReference>
<sequence length="415" mass="46266">METLEIPPHIRREPGVNPPAYFACSDQTDPIAVMLEGARRPEFMALEHMMRKPDATMRDTIKSIRRSSQYTRGRAHNVVIVGMSILHQLPKTLALQRELFLLDAQHISIIASILDAAPDDTLPDIDGLLATLLQPTLPAQTFPDHTAFRKEVTKILVAVNPQLKPEPTKKELPPFGLDLPEENEGDVAALRAEFTKPDGLILDEAIRSIAREHDCTREDAFYKLIFENITVKLTLNVYQAEDIPDAPAWMSGVGWMTGELRDELLAKVTSTRNLADYKDAKSNSYTPGPGLKAYLEGRDGTCGVPGCTTPAHRCQKDHRVEYAEGGETSAKNLLNACSYDHNHKTNGGLHYILDPETGTTIWLHTDGTFEIGLATGPLSPQGKWEAKTIAEYLKERKQRAYRSRLNTEVHPDPEF</sequence>
<comment type="caution">
    <text evidence="2">The sequence shown here is derived from an EMBL/GenBank/DDBJ whole genome shotgun (WGS) entry which is preliminary data.</text>
</comment>
<protein>
    <submittedName>
        <fullName evidence="2">HNH endonuclease</fullName>
    </submittedName>
</protein>